<dbReference type="GO" id="GO:0006744">
    <property type="term" value="P:ubiquinone biosynthetic process"/>
    <property type="evidence" value="ECO:0007669"/>
    <property type="project" value="TreeGrafter"/>
</dbReference>
<sequence length="97" mass="10764">MGCVMGCLTQLVLDKVVTLLAMVIEHLVTGETTQMASTSEQRCSMDQYMQQTTSYKTASLIANSCKAIALLPELGITIDRRCSRFDKDISFPRKRGL</sequence>
<dbReference type="GO" id="GO:0004659">
    <property type="term" value="F:prenyltransferase activity"/>
    <property type="evidence" value="ECO:0007669"/>
    <property type="project" value="InterPro"/>
</dbReference>
<dbReference type="EMBL" id="JAJJMB010004170">
    <property type="protein sequence ID" value="KAI3943674.1"/>
    <property type="molecule type" value="Genomic_DNA"/>
</dbReference>
<dbReference type="SUPFAM" id="SSF48576">
    <property type="entry name" value="Terpenoid synthases"/>
    <property type="match status" value="1"/>
</dbReference>
<dbReference type="InterPro" id="IPR008949">
    <property type="entry name" value="Isoprenoid_synthase_dom_sf"/>
</dbReference>
<proteinExistence type="inferred from homology"/>
<evidence type="ECO:0000256" key="1">
    <source>
        <dbReference type="ARBA" id="ARBA00001946"/>
    </source>
</evidence>
<gene>
    <name evidence="8" type="ORF">MKW98_004179</name>
</gene>
<evidence type="ECO:0000256" key="5">
    <source>
        <dbReference type="ARBA" id="ARBA00022842"/>
    </source>
</evidence>
<dbReference type="Proteomes" id="UP001202328">
    <property type="component" value="Unassembled WGS sequence"/>
</dbReference>
<dbReference type="PANTHER" id="PTHR12001">
    <property type="entry name" value="GERANYLGERANYL PYROPHOSPHATE SYNTHASE"/>
    <property type="match status" value="1"/>
</dbReference>
<evidence type="ECO:0000256" key="3">
    <source>
        <dbReference type="ARBA" id="ARBA00022679"/>
    </source>
</evidence>
<dbReference type="GO" id="GO:0008299">
    <property type="term" value="P:isoprenoid biosynthetic process"/>
    <property type="evidence" value="ECO:0007669"/>
    <property type="project" value="UniProtKB-KW"/>
</dbReference>
<evidence type="ECO:0000256" key="7">
    <source>
        <dbReference type="SAM" id="SignalP"/>
    </source>
</evidence>
<dbReference type="Pfam" id="PF00348">
    <property type="entry name" value="polyprenyl_synt"/>
    <property type="match status" value="1"/>
</dbReference>
<keyword evidence="4" id="KW-0479">Metal-binding</keyword>
<protein>
    <submittedName>
        <fullName evidence="8">Uncharacterized protein</fullName>
    </submittedName>
</protein>
<keyword evidence="7" id="KW-0732">Signal</keyword>
<keyword evidence="3" id="KW-0808">Transferase</keyword>
<name>A0AAD4XQD7_9MAGN</name>
<keyword evidence="6" id="KW-0414">Isoprene biosynthesis</keyword>
<dbReference type="Gene3D" id="1.10.600.10">
    <property type="entry name" value="Farnesyl Diphosphate Synthase"/>
    <property type="match status" value="1"/>
</dbReference>
<evidence type="ECO:0000313" key="9">
    <source>
        <dbReference type="Proteomes" id="UP001202328"/>
    </source>
</evidence>
<evidence type="ECO:0000256" key="2">
    <source>
        <dbReference type="ARBA" id="ARBA00006706"/>
    </source>
</evidence>
<dbReference type="GO" id="GO:1990234">
    <property type="term" value="C:transferase complex"/>
    <property type="evidence" value="ECO:0007669"/>
    <property type="project" value="TreeGrafter"/>
</dbReference>
<keyword evidence="9" id="KW-1185">Reference proteome</keyword>
<keyword evidence="5" id="KW-0460">Magnesium</keyword>
<feature type="chain" id="PRO_5042237475" evidence="7">
    <location>
        <begin position="31"/>
        <end position="97"/>
    </location>
</feature>
<comment type="caution">
    <text evidence="8">The sequence shown here is derived from an EMBL/GenBank/DDBJ whole genome shotgun (WGS) entry which is preliminary data.</text>
</comment>
<feature type="signal peptide" evidence="7">
    <location>
        <begin position="1"/>
        <end position="30"/>
    </location>
</feature>
<dbReference type="AlphaFoldDB" id="A0AAD4XQD7"/>
<comment type="cofactor">
    <cofactor evidence="1">
        <name>Mg(2+)</name>
        <dbReference type="ChEBI" id="CHEBI:18420"/>
    </cofactor>
</comment>
<dbReference type="InterPro" id="IPR000092">
    <property type="entry name" value="Polyprenyl_synt"/>
</dbReference>
<reference evidence="8" key="1">
    <citation type="submission" date="2022-04" db="EMBL/GenBank/DDBJ databases">
        <title>A functionally conserved STORR gene fusion in Papaver species that diverged 16.8 million years ago.</title>
        <authorList>
            <person name="Catania T."/>
        </authorList>
    </citation>
    <scope>NUCLEOTIDE SEQUENCE</scope>
    <source>
        <strain evidence="8">S-188037</strain>
    </source>
</reference>
<evidence type="ECO:0000256" key="4">
    <source>
        <dbReference type="ARBA" id="ARBA00022723"/>
    </source>
</evidence>
<comment type="similarity">
    <text evidence="2">Belongs to the FPP/GGPP synthase family.</text>
</comment>
<dbReference type="GO" id="GO:0046872">
    <property type="term" value="F:metal ion binding"/>
    <property type="evidence" value="ECO:0007669"/>
    <property type="project" value="UniProtKB-KW"/>
</dbReference>
<evidence type="ECO:0000313" key="8">
    <source>
        <dbReference type="EMBL" id="KAI3943674.1"/>
    </source>
</evidence>
<accession>A0AAD4XQD7</accession>
<organism evidence="8 9">
    <name type="scientific">Papaver atlanticum</name>
    <dbReference type="NCBI Taxonomy" id="357466"/>
    <lineage>
        <taxon>Eukaryota</taxon>
        <taxon>Viridiplantae</taxon>
        <taxon>Streptophyta</taxon>
        <taxon>Embryophyta</taxon>
        <taxon>Tracheophyta</taxon>
        <taxon>Spermatophyta</taxon>
        <taxon>Magnoliopsida</taxon>
        <taxon>Ranunculales</taxon>
        <taxon>Papaveraceae</taxon>
        <taxon>Papaveroideae</taxon>
        <taxon>Papaver</taxon>
    </lineage>
</organism>
<evidence type="ECO:0000256" key="6">
    <source>
        <dbReference type="ARBA" id="ARBA00023229"/>
    </source>
</evidence>
<dbReference type="PANTHER" id="PTHR12001:SF69">
    <property type="entry name" value="ALL TRANS-POLYPRENYL-DIPHOSPHATE SYNTHASE PDSS1"/>
    <property type="match status" value="1"/>
</dbReference>